<organism evidence="1">
    <name type="scientific">marine sediment metagenome</name>
    <dbReference type="NCBI Taxonomy" id="412755"/>
    <lineage>
        <taxon>unclassified sequences</taxon>
        <taxon>metagenomes</taxon>
        <taxon>ecological metagenomes</taxon>
    </lineage>
</organism>
<evidence type="ECO:0000313" key="1">
    <source>
        <dbReference type="EMBL" id="KKL24094.1"/>
    </source>
</evidence>
<proteinExistence type="predicted"/>
<dbReference type="EMBL" id="LAZR01036723">
    <property type="protein sequence ID" value="KKL24094.1"/>
    <property type="molecule type" value="Genomic_DNA"/>
</dbReference>
<comment type="caution">
    <text evidence="1">The sequence shown here is derived from an EMBL/GenBank/DDBJ whole genome shotgun (WGS) entry which is preliminary data.</text>
</comment>
<gene>
    <name evidence="1" type="ORF">LCGC14_2418800</name>
</gene>
<protein>
    <submittedName>
        <fullName evidence="1">Uncharacterized protein</fullName>
    </submittedName>
</protein>
<accession>A0A0F9BQC8</accession>
<dbReference type="AlphaFoldDB" id="A0A0F9BQC8"/>
<feature type="non-terminal residue" evidence="1">
    <location>
        <position position="300"/>
    </location>
</feature>
<name>A0A0F9BQC8_9ZZZZ</name>
<sequence>MSNTYTIKNSSGSVIATINETQKNSTSTSLVLHGRGAKDYGFDRNQNLIYLMEHFSNIGSPGGGGPANSIDGQLWWNRTERGVFVWDTSLGSPAWTSVVPPSEGLGFNVIAGTGLTGGGRPVGSPNGSPLTTTLHVGAGPGIIVTADAVSIDESTIVHDDLLNYVANEHINHATVNGLSNLFIGGNALIGNSLMTSSVTFDVVVGFGVTANANDISIDSTIVFRTSGNQTITTLKRFTGQILGASGSASAPAFSFAGDTDTGFYRSAANELSFSTGGSQRFRIEAGGVLHSLNATYESLV</sequence>
<reference evidence="1" key="1">
    <citation type="journal article" date="2015" name="Nature">
        <title>Complex archaea that bridge the gap between prokaryotes and eukaryotes.</title>
        <authorList>
            <person name="Spang A."/>
            <person name="Saw J.H."/>
            <person name="Jorgensen S.L."/>
            <person name="Zaremba-Niedzwiedzka K."/>
            <person name="Martijn J."/>
            <person name="Lind A.E."/>
            <person name="van Eijk R."/>
            <person name="Schleper C."/>
            <person name="Guy L."/>
            <person name="Ettema T.J."/>
        </authorList>
    </citation>
    <scope>NUCLEOTIDE SEQUENCE</scope>
</reference>